<sequence>MWHMGRQCHPSLSPNGGVVSASANCCTGGRTRNNKGESVGFEMARALETNEIAGVVEDYRRCAELAKQVGFDGVKLSAGGGYLIDTFLQSVTNERTDQYSGSFENQTRFLFEVIDALKTVWPANRIVLRISLNGAFGGMGSADNLEILVYVLEQLSRSPVGHVAVQDGLGFGFTDKCRLTTAFDIKKAYKGRCSRTYTRDIAEGAVRSGAADFVGFGRAFMANPGLLERFLNDWPLNPDVEYKYWWEPTMGTEGYTDIPAYEPKPESA</sequence>
<dbReference type="EMBL" id="GL376629">
    <property type="status" value="NOT_ANNOTATED_CDS"/>
    <property type="molecule type" value="Genomic_DNA"/>
</dbReference>
<protein>
    <recommendedName>
        <fullName evidence="1">NADH:flavin oxidoreductase/NADH oxidase N-terminal domain-containing protein</fullName>
    </recommendedName>
</protein>
<keyword evidence="3" id="KW-1185">Reference proteome</keyword>
<feature type="domain" description="NADH:flavin oxidoreductase/NADH oxidase N-terminal" evidence="1">
    <location>
        <begin position="1"/>
        <end position="232"/>
    </location>
</feature>
<dbReference type="GO" id="GO:0016491">
    <property type="term" value="F:oxidoreductase activity"/>
    <property type="evidence" value="ECO:0007669"/>
    <property type="project" value="InterPro"/>
</dbReference>
<dbReference type="InterPro" id="IPR045247">
    <property type="entry name" value="Oye-like"/>
</dbReference>
<reference evidence="3" key="2">
    <citation type="submission" date="2010-04" db="EMBL/GenBank/DDBJ databases">
        <authorList>
            <person name="Buell R."/>
            <person name="Hamilton J."/>
            <person name="Hostetler J."/>
        </authorList>
    </citation>
    <scope>NUCLEOTIDE SEQUENCE [LARGE SCALE GENOMIC DNA]</scope>
    <source>
        <strain evidence="3">DAOM:BR144</strain>
    </source>
</reference>
<evidence type="ECO:0000313" key="3">
    <source>
        <dbReference type="Proteomes" id="UP000019132"/>
    </source>
</evidence>
<dbReference type="STRING" id="431595.K3WR28"/>
<dbReference type="VEuPathDB" id="FungiDB:PYU1_G007406"/>
<organism evidence="2 3">
    <name type="scientific">Globisporangium ultimum (strain ATCC 200006 / CBS 805.95 / DAOM BR144)</name>
    <name type="common">Pythium ultimum</name>
    <dbReference type="NCBI Taxonomy" id="431595"/>
    <lineage>
        <taxon>Eukaryota</taxon>
        <taxon>Sar</taxon>
        <taxon>Stramenopiles</taxon>
        <taxon>Oomycota</taxon>
        <taxon>Peronosporomycetes</taxon>
        <taxon>Pythiales</taxon>
        <taxon>Pythiaceae</taxon>
        <taxon>Globisporangium</taxon>
    </lineage>
</organism>
<dbReference type="InterPro" id="IPR013785">
    <property type="entry name" value="Aldolase_TIM"/>
</dbReference>
<dbReference type="SUPFAM" id="SSF51395">
    <property type="entry name" value="FMN-linked oxidoreductases"/>
    <property type="match status" value="1"/>
</dbReference>
<dbReference type="PANTHER" id="PTHR22893:SF91">
    <property type="entry name" value="NADPH DEHYDROGENASE 2-RELATED"/>
    <property type="match status" value="1"/>
</dbReference>
<dbReference type="InParanoid" id="K3WR28"/>
<evidence type="ECO:0000259" key="1">
    <source>
        <dbReference type="Pfam" id="PF00724"/>
    </source>
</evidence>
<name>K3WR28_GLOUD</name>
<evidence type="ECO:0000313" key="2">
    <source>
        <dbReference type="EnsemblProtists" id="PYU1_T007422"/>
    </source>
</evidence>
<dbReference type="Pfam" id="PF00724">
    <property type="entry name" value="Oxidored_FMN"/>
    <property type="match status" value="1"/>
</dbReference>
<dbReference type="AlphaFoldDB" id="K3WR28"/>
<dbReference type="PANTHER" id="PTHR22893">
    <property type="entry name" value="NADH OXIDOREDUCTASE-RELATED"/>
    <property type="match status" value="1"/>
</dbReference>
<dbReference type="InterPro" id="IPR001155">
    <property type="entry name" value="OxRdtase_FMN_N"/>
</dbReference>
<dbReference type="Proteomes" id="UP000019132">
    <property type="component" value="Unassembled WGS sequence"/>
</dbReference>
<dbReference type="EnsemblProtists" id="PYU1_T007422">
    <property type="protein sequence ID" value="PYU1_T007422"/>
    <property type="gene ID" value="PYU1_G007406"/>
</dbReference>
<dbReference type="eggNOG" id="KOG0134">
    <property type="taxonomic scope" value="Eukaryota"/>
</dbReference>
<dbReference type="Gene3D" id="3.20.20.70">
    <property type="entry name" value="Aldolase class I"/>
    <property type="match status" value="1"/>
</dbReference>
<reference evidence="3" key="1">
    <citation type="journal article" date="2010" name="Genome Biol.">
        <title>Genome sequence of the necrotrophic plant pathogen Pythium ultimum reveals original pathogenicity mechanisms and effector repertoire.</title>
        <authorList>
            <person name="Levesque C.A."/>
            <person name="Brouwer H."/>
            <person name="Cano L."/>
            <person name="Hamilton J.P."/>
            <person name="Holt C."/>
            <person name="Huitema E."/>
            <person name="Raffaele S."/>
            <person name="Robideau G.P."/>
            <person name="Thines M."/>
            <person name="Win J."/>
            <person name="Zerillo M.M."/>
            <person name="Beakes G.W."/>
            <person name="Boore J.L."/>
            <person name="Busam D."/>
            <person name="Dumas B."/>
            <person name="Ferriera S."/>
            <person name="Fuerstenberg S.I."/>
            <person name="Gachon C.M."/>
            <person name="Gaulin E."/>
            <person name="Govers F."/>
            <person name="Grenville-Briggs L."/>
            <person name="Horner N."/>
            <person name="Hostetler J."/>
            <person name="Jiang R.H."/>
            <person name="Johnson J."/>
            <person name="Krajaejun T."/>
            <person name="Lin H."/>
            <person name="Meijer H.J."/>
            <person name="Moore B."/>
            <person name="Morris P."/>
            <person name="Phuntmart V."/>
            <person name="Puiu D."/>
            <person name="Shetty J."/>
            <person name="Stajich J.E."/>
            <person name="Tripathy S."/>
            <person name="Wawra S."/>
            <person name="van West P."/>
            <person name="Whitty B.R."/>
            <person name="Coutinho P.M."/>
            <person name="Henrissat B."/>
            <person name="Martin F."/>
            <person name="Thomas P.D."/>
            <person name="Tyler B.M."/>
            <person name="De Vries R.P."/>
            <person name="Kamoun S."/>
            <person name="Yandell M."/>
            <person name="Tisserat N."/>
            <person name="Buell C.R."/>
        </authorList>
    </citation>
    <scope>NUCLEOTIDE SEQUENCE</scope>
    <source>
        <strain evidence="3">DAOM:BR144</strain>
    </source>
</reference>
<dbReference type="GO" id="GO:0010181">
    <property type="term" value="F:FMN binding"/>
    <property type="evidence" value="ECO:0007669"/>
    <property type="project" value="InterPro"/>
</dbReference>
<reference evidence="2" key="3">
    <citation type="submission" date="2015-02" db="UniProtKB">
        <authorList>
            <consortium name="EnsemblProtists"/>
        </authorList>
    </citation>
    <scope>IDENTIFICATION</scope>
    <source>
        <strain evidence="2">DAOM BR144</strain>
    </source>
</reference>
<proteinExistence type="predicted"/>
<dbReference type="HOGENOM" id="CLU_012153_0_3_1"/>
<accession>K3WR28</accession>